<organism evidence="2 3">
    <name type="scientific">Citroniella saccharovorans</name>
    <dbReference type="NCBI Taxonomy" id="2053367"/>
    <lineage>
        <taxon>Bacteria</taxon>
        <taxon>Bacillati</taxon>
        <taxon>Bacillota</taxon>
        <taxon>Tissierellia</taxon>
        <taxon>Tissierellales</taxon>
        <taxon>Peptoniphilaceae</taxon>
        <taxon>Citroniella</taxon>
    </lineage>
</organism>
<evidence type="ECO:0000313" key="2">
    <source>
        <dbReference type="EMBL" id="MEB3429329.1"/>
    </source>
</evidence>
<sequence>MVNLSIILYYLFFALIFFIKIPNYLLMIVGIGVFISISYYFLKSTNYKYFSISSLLLSALVSAIIILILGSLQTLVIGFDITNNLNHIIFKLYSILCLFVTYTLIAKLKEYNKKKIK</sequence>
<dbReference type="RefSeq" id="WP_324619526.1">
    <property type="nucleotide sequence ID" value="NZ_JAYKOT010000003.1"/>
</dbReference>
<protein>
    <submittedName>
        <fullName evidence="2">Uncharacterized protein</fullName>
    </submittedName>
</protein>
<name>A0AAW9MXU6_9FIRM</name>
<evidence type="ECO:0000313" key="3">
    <source>
        <dbReference type="Proteomes" id="UP001357733"/>
    </source>
</evidence>
<gene>
    <name evidence="2" type="ORF">VLK81_04745</name>
</gene>
<feature type="transmembrane region" description="Helical" evidence="1">
    <location>
        <begin position="6"/>
        <end position="37"/>
    </location>
</feature>
<accession>A0AAW9MXU6</accession>
<proteinExistence type="predicted"/>
<feature type="transmembrane region" description="Helical" evidence="1">
    <location>
        <begin position="49"/>
        <end position="76"/>
    </location>
</feature>
<reference evidence="2 3" key="1">
    <citation type="submission" date="2024-01" db="EMBL/GenBank/DDBJ databases">
        <title>Complete genome sequence of Citroniella saccharovorans strain M6.X9, isolated from human fecal sample.</title>
        <authorList>
            <person name="Cheng G."/>
            <person name="Westerholm M."/>
            <person name="Schnurer A."/>
        </authorList>
    </citation>
    <scope>NUCLEOTIDE SEQUENCE [LARGE SCALE GENOMIC DNA]</scope>
    <source>
        <strain evidence="2 3">DSM 29873</strain>
    </source>
</reference>
<keyword evidence="3" id="KW-1185">Reference proteome</keyword>
<dbReference type="AlphaFoldDB" id="A0AAW9MXU6"/>
<dbReference type="EMBL" id="JAYKOT010000003">
    <property type="protein sequence ID" value="MEB3429329.1"/>
    <property type="molecule type" value="Genomic_DNA"/>
</dbReference>
<evidence type="ECO:0000256" key="1">
    <source>
        <dbReference type="SAM" id="Phobius"/>
    </source>
</evidence>
<comment type="caution">
    <text evidence="2">The sequence shown here is derived from an EMBL/GenBank/DDBJ whole genome shotgun (WGS) entry which is preliminary data.</text>
</comment>
<dbReference type="Proteomes" id="UP001357733">
    <property type="component" value="Unassembled WGS sequence"/>
</dbReference>
<feature type="transmembrane region" description="Helical" evidence="1">
    <location>
        <begin position="88"/>
        <end position="108"/>
    </location>
</feature>
<keyword evidence="1" id="KW-0812">Transmembrane</keyword>
<keyword evidence="1" id="KW-0472">Membrane</keyword>
<keyword evidence="1" id="KW-1133">Transmembrane helix</keyword>